<comment type="similarity">
    <text evidence="1">Belongs to the ParB family.</text>
</comment>
<dbReference type="PANTHER" id="PTHR33375:SF1">
    <property type="entry name" value="CHROMOSOME-PARTITIONING PROTEIN PARB-RELATED"/>
    <property type="match status" value="1"/>
</dbReference>
<evidence type="ECO:0000313" key="3">
    <source>
        <dbReference type="EMBL" id="MEK0084883.1"/>
    </source>
</evidence>
<feature type="domain" description="ParB-like N-terminal" evidence="2">
    <location>
        <begin position="60"/>
        <end position="152"/>
    </location>
</feature>
<dbReference type="InterPro" id="IPR036086">
    <property type="entry name" value="ParB/Sulfiredoxin_sf"/>
</dbReference>
<gene>
    <name evidence="3" type="ORF">U1T56_17155</name>
</gene>
<dbReference type="Gene3D" id="3.90.1530.10">
    <property type="entry name" value="Conserved hypothetical protein from pyrococcus furiosus pfu- 392566-001, ParB domain"/>
    <property type="match status" value="1"/>
</dbReference>
<dbReference type="Pfam" id="PF02195">
    <property type="entry name" value="ParB_N"/>
    <property type="match status" value="1"/>
</dbReference>
<dbReference type="EMBL" id="JBBLZC010000019">
    <property type="protein sequence ID" value="MEK0084883.1"/>
    <property type="molecule type" value="Genomic_DNA"/>
</dbReference>
<dbReference type="PANTHER" id="PTHR33375">
    <property type="entry name" value="CHROMOSOME-PARTITIONING PROTEIN PARB-RELATED"/>
    <property type="match status" value="1"/>
</dbReference>
<dbReference type="Gene3D" id="1.10.10.2830">
    <property type="match status" value="1"/>
</dbReference>
<protein>
    <submittedName>
        <fullName evidence="3">ParB/RepB/Spo0J family partition protein</fullName>
    </submittedName>
</protein>
<dbReference type="InterPro" id="IPR050336">
    <property type="entry name" value="Chromosome_partition/occlusion"/>
</dbReference>
<name>A0ABU8XUL9_9PROT</name>
<dbReference type="SUPFAM" id="SSF110849">
    <property type="entry name" value="ParB/Sulfiredoxin"/>
    <property type="match status" value="1"/>
</dbReference>
<dbReference type="SUPFAM" id="SSF109709">
    <property type="entry name" value="KorB DNA-binding domain-like"/>
    <property type="match status" value="1"/>
</dbReference>
<dbReference type="InterPro" id="IPR004437">
    <property type="entry name" value="ParB/RepB/Spo0J"/>
</dbReference>
<proteinExistence type="inferred from homology"/>
<dbReference type="InterPro" id="IPR003115">
    <property type="entry name" value="ParB_N"/>
</dbReference>
<comment type="caution">
    <text evidence="3">The sequence shown here is derived from an EMBL/GenBank/DDBJ whole genome shotgun (WGS) entry which is preliminary data.</text>
</comment>
<evidence type="ECO:0000256" key="1">
    <source>
        <dbReference type="ARBA" id="ARBA00006295"/>
    </source>
</evidence>
<reference evidence="3 4" key="1">
    <citation type="submission" date="2024-01" db="EMBL/GenBank/DDBJ databases">
        <title>Multi-omics insights into the function and evolution of sodium benzoate biodegradation pathways in Benzoatithermus flavus gen. nov., sp. nov. from hot spring.</title>
        <authorList>
            <person name="Hu C.-J."/>
            <person name="Li W.-J."/>
        </authorList>
    </citation>
    <scope>NUCLEOTIDE SEQUENCE [LARGE SCALE GENOMIC DNA]</scope>
    <source>
        <strain evidence="3 4">SYSU G07066</strain>
    </source>
</reference>
<keyword evidence="4" id="KW-1185">Reference proteome</keyword>
<organism evidence="3 4">
    <name type="scientific">Benzoatithermus flavus</name>
    <dbReference type="NCBI Taxonomy" id="3108223"/>
    <lineage>
        <taxon>Bacteria</taxon>
        <taxon>Pseudomonadati</taxon>
        <taxon>Pseudomonadota</taxon>
        <taxon>Alphaproteobacteria</taxon>
        <taxon>Geminicoccales</taxon>
        <taxon>Geminicoccaceae</taxon>
        <taxon>Benzoatithermus</taxon>
    </lineage>
</organism>
<dbReference type="SMART" id="SM00470">
    <property type="entry name" value="ParB"/>
    <property type="match status" value="1"/>
</dbReference>
<evidence type="ECO:0000259" key="2">
    <source>
        <dbReference type="SMART" id="SM00470"/>
    </source>
</evidence>
<sequence>MSRKERMAALDDAIGTLGSARRGASGAVRSMVPIVNQIETVFQDSAAELERLQRNGQVLLELDVGELRTTRFRDRHAAAFQGAAFDELVQDILQRGQLVPILVRPSSDGSGYDIVAGHRRVEACRRLGRKVLARRIAADDRELLVAMVRENETREDISPFERAVQIRSVIDSGLMTRQELMEALSISKGHLSSLLKFAELPVELVEALGDPRILTIADGAQLARQLTEPEARLRLRGAIDAIRPSDPPADRLRHLRRALAGRPQGAASGAGRPSDRVIRSRTGQVLVRLADHDGRPILRLAAGIPPEAIDRLFEQLPRLLQKCGLDVAVEPAGD</sequence>
<accession>A0ABU8XUL9</accession>
<dbReference type="CDD" id="cd16405">
    <property type="entry name" value="RepB_like_N"/>
    <property type="match status" value="1"/>
</dbReference>
<evidence type="ECO:0000313" key="4">
    <source>
        <dbReference type="Proteomes" id="UP001375743"/>
    </source>
</evidence>
<dbReference type="Proteomes" id="UP001375743">
    <property type="component" value="Unassembled WGS sequence"/>
</dbReference>
<dbReference type="InterPro" id="IPR037972">
    <property type="entry name" value="RepB_N"/>
</dbReference>
<dbReference type="RefSeq" id="WP_418160729.1">
    <property type="nucleotide sequence ID" value="NZ_JBBLZC010000019.1"/>
</dbReference>
<dbReference type="NCBIfam" id="TIGR00180">
    <property type="entry name" value="parB_part"/>
    <property type="match status" value="1"/>
</dbReference>